<organism evidence="6 7">
    <name type="scientific">Lederbergia wuyishanensis</name>
    <dbReference type="NCBI Taxonomy" id="1347903"/>
    <lineage>
        <taxon>Bacteria</taxon>
        <taxon>Bacillati</taxon>
        <taxon>Bacillota</taxon>
        <taxon>Bacilli</taxon>
        <taxon>Bacillales</taxon>
        <taxon>Bacillaceae</taxon>
        <taxon>Lederbergia</taxon>
    </lineage>
</organism>
<proteinExistence type="predicted"/>
<feature type="transmembrane region" description="Helical" evidence="5">
    <location>
        <begin position="225"/>
        <end position="250"/>
    </location>
</feature>
<feature type="transmembrane region" description="Helical" evidence="5">
    <location>
        <begin position="201"/>
        <end position="219"/>
    </location>
</feature>
<feature type="transmembrane region" description="Helical" evidence="5">
    <location>
        <begin position="67"/>
        <end position="91"/>
    </location>
</feature>
<dbReference type="InterPro" id="IPR004710">
    <property type="entry name" value="Bilac:Na_transpt"/>
</dbReference>
<name>A0ABU0D982_9BACI</name>
<dbReference type="RefSeq" id="WP_244683073.1">
    <property type="nucleotide sequence ID" value="NZ_JALIRM010000014.1"/>
</dbReference>
<keyword evidence="2 5" id="KW-0812">Transmembrane</keyword>
<feature type="transmembrane region" description="Helical" evidence="5">
    <location>
        <begin position="12"/>
        <end position="31"/>
    </location>
</feature>
<dbReference type="PANTHER" id="PTHR10361">
    <property type="entry name" value="SODIUM-BILE ACID COTRANSPORTER"/>
    <property type="match status" value="1"/>
</dbReference>
<comment type="subcellular location">
    <subcellularLocation>
        <location evidence="1">Membrane</location>
        <topology evidence="1">Multi-pass membrane protein</topology>
    </subcellularLocation>
</comment>
<evidence type="ECO:0000256" key="2">
    <source>
        <dbReference type="ARBA" id="ARBA00022692"/>
    </source>
</evidence>
<evidence type="ECO:0000256" key="5">
    <source>
        <dbReference type="SAM" id="Phobius"/>
    </source>
</evidence>
<comment type="caution">
    <text evidence="6">The sequence shown here is derived from an EMBL/GenBank/DDBJ whole genome shotgun (WGS) entry which is preliminary data.</text>
</comment>
<feature type="transmembrane region" description="Helical" evidence="5">
    <location>
        <begin position="97"/>
        <end position="119"/>
    </location>
</feature>
<feature type="transmembrane region" description="Helical" evidence="5">
    <location>
        <begin position="271"/>
        <end position="294"/>
    </location>
</feature>
<reference evidence="6 7" key="1">
    <citation type="submission" date="2023-07" db="EMBL/GenBank/DDBJ databases">
        <title>Genomic Encyclopedia of Type Strains, Phase IV (KMG-IV): sequencing the most valuable type-strain genomes for metagenomic binning, comparative biology and taxonomic classification.</title>
        <authorList>
            <person name="Goeker M."/>
        </authorList>
    </citation>
    <scope>NUCLEOTIDE SEQUENCE [LARGE SCALE GENOMIC DNA]</scope>
    <source>
        <strain evidence="6 7">DSM 27848</strain>
    </source>
</reference>
<dbReference type="PANTHER" id="PTHR10361:SF28">
    <property type="entry name" value="P3 PROTEIN-RELATED"/>
    <property type="match status" value="1"/>
</dbReference>
<accession>A0ABU0D982</accession>
<dbReference type="Pfam" id="PF01758">
    <property type="entry name" value="SBF"/>
    <property type="match status" value="1"/>
</dbReference>
<dbReference type="InterPro" id="IPR038770">
    <property type="entry name" value="Na+/solute_symporter_sf"/>
</dbReference>
<feature type="transmembrane region" description="Helical" evidence="5">
    <location>
        <begin position="126"/>
        <end position="146"/>
    </location>
</feature>
<keyword evidence="7" id="KW-1185">Reference proteome</keyword>
<keyword evidence="3 5" id="KW-1133">Transmembrane helix</keyword>
<feature type="transmembrane region" description="Helical" evidence="5">
    <location>
        <begin position="158"/>
        <end position="180"/>
    </location>
</feature>
<protein>
    <submittedName>
        <fullName evidence="6">Na+-dependent transporter</fullName>
    </submittedName>
</protein>
<sequence>MLNRTNAFLQHWMPYLTPISVVLGVTIFSSLSSISYVVKWVFAFISFASCIGLNVKELRTTLTKPLPVIIGMLIIQGVLPFIAFVVGKALFNDDPYIIIGFVLAFTIPTGVITLMWVSIYGGNRAVTLAIILVNTLLSPILVPFTLNILVGAQVEMDIAGLMIGLLIMVVIPSLLGLLANQLLKNKHTSILSSKLAPFSKMAIFLVILINSAVVAPFFKQMDGKTIILAIIVFLMACFAYVTGFVIAKLFKWDDSVAISLMYNSGMRNTGVGAALAVSYFPASVAFPTVTAVLFQQFLASMAGKIISKYVEKKQKKIVLLQRNNIIMTKQKTF</sequence>
<evidence type="ECO:0000313" key="7">
    <source>
        <dbReference type="Proteomes" id="UP001232343"/>
    </source>
</evidence>
<dbReference type="EMBL" id="JAUSUO010000012">
    <property type="protein sequence ID" value="MDQ0344905.1"/>
    <property type="molecule type" value="Genomic_DNA"/>
</dbReference>
<evidence type="ECO:0000256" key="3">
    <source>
        <dbReference type="ARBA" id="ARBA00022989"/>
    </source>
</evidence>
<dbReference type="InterPro" id="IPR002657">
    <property type="entry name" value="BilAc:Na_symport/Acr3"/>
</dbReference>
<dbReference type="Proteomes" id="UP001232343">
    <property type="component" value="Unassembled WGS sequence"/>
</dbReference>
<evidence type="ECO:0000256" key="4">
    <source>
        <dbReference type="ARBA" id="ARBA00023136"/>
    </source>
</evidence>
<dbReference type="Gene3D" id="1.20.1530.20">
    <property type="match status" value="1"/>
</dbReference>
<keyword evidence="4 5" id="KW-0472">Membrane</keyword>
<evidence type="ECO:0000313" key="6">
    <source>
        <dbReference type="EMBL" id="MDQ0344905.1"/>
    </source>
</evidence>
<evidence type="ECO:0000256" key="1">
    <source>
        <dbReference type="ARBA" id="ARBA00004141"/>
    </source>
</evidence>
<gene>
    <name evidence="6" type="ORF">J2S14_003750</name>
</gene>
<feature type="transmembrane region" description="Helical" evidence="5">
    <location>
        <begin position="37"/>
        <end position="55"/>
    </location>
</feature>